<keyword evidence="6" id="KW-1185">Reference proteome</keyword>
<feature type="domain" description="Peptidase C14 caspase" evidence="4">
    <location>
        <begin position="40"/>
        <end position="271"/>
    </location>
</feature>
<dbReference type="SMART" id="SM00248">
    <property type="entry name" value="ANK"/>
    <property type="match status" value="16"/>
</dbReference>
<evidence type="ECO:0000256" key="1">
    <source>
        <dbReference type="ARBA" id="ARBA00022737"/>
    </source>
</evidence>
<feature type="repeat" description="ANK" evidence="3">
    <location>
        <begin position="790"/>
        <end position="822"/>
    </location>
</feature>
<comment type="caution">
    <text evidence="5">The sequence shown here is derived from an EMBL/GenBank/DDBJ whole genome shotgun (WGS) entry which is preliminary data.</text>
</comment>
<dbReference type="Proteomes" id="UP000494165">
    <property type="component" value="Unassembled WGS sequence"/>
</dbReference>
<dbReference type="Pfam" id="PF00656">
    <property type="entry name" value="Peptidase_C14"/>
    <property type="match status" value="3"/>
</dbReference>
<dbReference type="GO" id="GO:0004197">
    <property type="term" value="F:cysteine-type endopeptidase activity"/>
    <property type="evidence" value="ECO:0007669"/>
    <property type="project" value="InterPro"/>
</dbReference>
<feature type="repeat" description="ANK" evidence="3">
    <location>
        <begin position="823"/>
        <end position="855"/>
    </location>
</feature>
<dbReference type="Pfam" id="PF12796">
    <property type="entry name" value="Ank_2"/>
    <property type="match status" value="5"/>
</dbReference>
<feature type="repeat" description="ANK" evidence="3">
    <location>
        <begin position="634"/>
        <end position="666"/>
    </location>
</feature>
<dbReference type="EMBL" id="CADEPI010000414">
    <property type="protein sequence ID" value="CAB3385434.1"/>
    <property type="molecule type" value="Genomic_DNA"/>
</dbReference>
<dbReference type="SUPFAM" id="SSF52540">
    <property type="entry name" value="P-loop containing nucleoside triphosphate hydrolases"/>
    <property type="match status" value="1"/>
</dbReference>
<feature type="domain" description="Peptidase C14 caspase" evidence="4">
    <location>
        <begin position="873"/>
        <end position="1106"/>
    </location>
</feature>
<gene>
    <name evidence="5" type="ORF">CLODIP_2_CD01285</name>
</gene>
<evidence type="ECO:0000313" key="6">
    <source>
        <dbReference type="Proteomes" id="UP000494165"/>
    </source>
</evidence>
<dbReference type="InterPro" id="IPR011600">
    <property type="entry name" value="Pept_C14_caspase"/>
</dbReference>
<dbReference type="SUPFAM" id="SSF52129">
    <property type="entry name" value="Caspase-like"/>
    <property type="match status" value="3"/>
</dbReference>
<dbReference type="OrthoDB" id="6693298at2759"/>
<dbReference type="PROSITE" id="PS50088">
    <property type="entry name" value="ANK_REPEAT"/>
    <property type="match status" value="10"/>
</dbReference>
<evidence type="ECO:0000256" key="2">
    <source>
        <dbReference type="ARBA" id="ARBA00023043"/>
    </source>
</evidence>
<feature type="repeat" description="ANK" evidence="3">
    <location>
        <begin position="2331"/>
        <end position="2363"/>
    </location>
</feature>
<feature type="repeat" description="ANK" evidence="3">
    <location>
        <begin position="2522"/>
        <end position="2554"/>
    </location>
</feature>
<protein>
    <recommendedName>
        <fullName evidence="4">Peptidase C14 caspase domain-containing protein</fullName>
    </recommendedName>
</protein>
<feature type="repeat" description="ANK" evidence="3">
    <location>
        <begin position="2386"/>
        <end position="2418"/>
    </location>
</feature>
<feature type="domain" description="Peptidase C14 caspase" evidence="4">
    <location>
        <begin position="1732"/>
        <end position="1962"/>
    </location>
</feature>
<dbReference type="Gene3D" id="3.40.50.300">
    <property type="entry name" value="P-loop containing nucleotide triphosphate hydrolases"/>
    <property type="match status" value="1"/>
</dbReference>
<dbReference type="Gene3D" id="1.25.40.20">
    <property type="entry name" value="Ankyrin repeat-containing domain"/>
    <property type="match status" value="4"/>
</dbReference>
<feature type="repeat" description="ANK" evidence="3">
    <location>
        <begin position="690"/>
        <end position="722"/>
    </location>
</feature>
<keyword evidence="1" id="KW-0677">Repeat</keyword>
<dbReference type="PANTHER" id="PTHR24198:SF165">
    <property type="entry name" value="ANKYRIN REPEAT-CONTAINING PROTEIN-RELATED"/>
    <property type="match status" value="1"/>
</dbReference>
<dbReference type="InterPro" id="IPR036770">
    <property type="entry name" value="Ankyrin_rpt-contain_sf"/>
</dbReference>
<dbReference type="PANTHER" id="PTHR24198">
    <property type="entry name" value="ANKYRIN REPEAT AND PROTEIN KINASE DOMAIN-CONTAINING PROTEIN"/>
    <property type="match status" value="1"/>
</dbReference>
<proteinExistence type="predicted"/>
<evidence type="ECO:0000256" key="3">
    <source>
        <dbReference type="PROSITE-ProRule" id="PRU00023"/>
    </source>
</evidence>
<dbReference type="InterPro" id="IPR027417">
    <property type="entry name" value="P-loop_NTPase"/>
</dbReference>
<dbReference type="PROSITE" id="PS50297">
    <property type="entry name" value="ANK_REP_REGION"/>
    <property type="match status" value="9"/>
</dbReference>
<dbReference type="InterPro" id="IPR002110">
    <property type="entry name" value="Ankyrin_rpt"/>
</dbReference>
<dbReference type="Gene3D" id="3.40.50.1460">
    <property type="match status" value="4"/>
</dbReference>
<organism evidence="5 6">
    <name type="scientific">Cloeon dipterum</name>
    <dbReference type="NCBI Taxonomy" id="197152"/>
    <lineage>
        <taxon>Eukaryota</taxon>
        <taxon>Metazoa</taxon>
        <taxon>Ecdysozoa</taxon>
        <taxon>Arthropoda</taxon>
        <taxon>Hexapoda</taxon>
        <taxon>Insecta</taxon>
        <taxon>Pterygota</taxon>
        <taxon>Palaeoptera</taxon>
        <taxon>Ephemeroptera</taxon>
        <taxon>Pisciforma</taxon>
        <taxon>Baetidae</taxon>
        <taxon>Cloeon</taxon>
    </lineage>
</organism>
<keyword evidence="2 3" id="KW-0040">ANK repeat</keyword>
<evidence type="ECO:0000259" key="4">
    <source>
        <dbReference type="Pfam" id="PF00656"/>
    </source>
</evidence>
<feature type="repeat" description="ANK" evidence="3">
    <location>
        <begin position="601"/>
        <end position="633"/>
    </location>
</feature>
<dbReference type="InterPro" id="IPR029030">
    <property type="entry name" value="Caspase-like_dom_sf"/>
</dbReference>
<evidence type="ECO:0000313" key="5">
    <source>
        <dbReference type="EMBL" id="CAB3385434.1"/>
    </source>
</evidence>
<dbReference type="SUPFAM" id="SSF48403">
    <property type="entry name" value="Ankyrin repeat"/>
    <property type="match status" value="2"/>
</dbReference>
<feature type="repeat" description="ANK" evidence="3">
    <location>
        <begin position="2489"/>
        <end position="2521"/>
    </location>
</feature>
<sequence length="2586" mass="293055">MIILCRISIDQLFGEEMAEKAANLGYFVSKDQPNKNADNVCVLVVHYNFENTNDESWIREGDAEDVENLKNTYKVNRKCNFHDELSPEKGKLLKLLSNQEELLEKFGCTDVPSVFVLYILSHGDSDGKIFTDNYQNEDPNDFICFTTTEIFESLKMLTGFEDCLKLINFGPCRGELIDAIFYENDENFKNENSCRITYSPLMRNTVVFYSTVETTKAKRDQKGTTFAFLTCHVLNSLEEDESLINVLTTIQYESHKVAVKEKTGQTPEVKMFSQDRNFVFSRSSSNDSSSSKIEAKSVKIKRKHEFYSWKSSSGENLRHRLAFLISAKPNNKQFKEIKRELSQNLDFETSERMLRGNPLASINKASRLDSDIGCVLLVFFGLVSENEDTSEVCVEVDGRDTAISEILHEFIGPKNDQWIGKPKILFLVNQETSSFDAIKSTQKPKITATNHSGWLVLVLHNKGELQKLIELFNGQELKKKRSLQELLANLLISESSEKCENRDMLNSTLQYLLNFPDCPSTDSQLAKEKTKSGETGLHILLKLSKYHSVEKVCFLVEEIGVDARAKDKNGFTALLIAYNEGKECVDYLMTKDINLDVKNKRGQTCLHVAAENDDLDALQTWIELGGDLDSVDNGGLTALHIAAESGHLQFVKKLLASKPEATEAQNLDVSESSSGSSLVKYERVNRCDNEGRTALHLAAKSENVDLVKWLLENNADLTLTDMKGNNAIHYAIENERMLRFINEKNGHLVNQRLKDGNTTLHLMIQCFCSKEVVAWILEQGDIDINAKNDLGDTPLLMACKELFSNVAELLLTRNVDVNVPDTRGKTAMHYAAERGKLGLVQKMYKKGEKMSEVPANLGYFVSEDQTIQNANNVCVLVVHYNFENAKQKYLFRKGDAEDVKNLERTYSENRKCNFHDELSPEKGKLLKLLSDQKEILQLFGCSGVPSVFVLYILSHGHRDGIIFTDHYKNDNRVEEQRASRSDGCLDPKDLFISFKITEIFDSLKKLTGFEDCLKFINFGPCRGELKDAVYFENQKNIPFKNENSCRITYSPEMRNTVVFFSTVETTLANRDQSGTTFARHICMVLDSLKKDESLMNVVTTIQHESHKVAVKEITGQTPEVKMFSQGRSFMFSKSPSASSMIDAQGIQNEKNVDYYPWEIFPRRLAFLFSAEQNDQLKEIKSALSQNLHFETSEMKLNENFGEYINKVSRKGSNIGCIFLILFGHVSENDETNEVCVQVDSKKTAVSEILRELIGPKNEQWIGKPKILFVVNQESGSFDAKGINQPKMATSATNHSGWLVFVSHGKDTLQKLIKIFKGQELKKNKSLQELLASLLISESKENRDLLNSTLQYLLKFPDPFVRVTFSLTMPDKTREDQVSFDSLVKKAAAKNQIWLLSSVDGTGKTTILREIDFQLGKLDPDIKILHISLPKVQFIGQKKNVVDEIEFLAENTGNSREEITNSIENRQCVALLDGYDEIQPENHKKVLKVIEALEKRQLSVWIATRPHAADAIQKLTSNAILVKIDPLNQEQQIELLQLKTGMSPDECVQFIAKFPSKEILENPLDLTFVAESNVEGNLYQIYDQIVRHKVKLSLLRNGYDKNNKVKFQEELDLALERLQEIASCHIKGDEIDDDSREELENMNCYGVATFENNKVLFIRQNFAEFLAAQYFLQKIKDSGECIEEAANVFFGQSFPRCKKFVDLFCTGEEMAEQAANLGYFVSKDQPNKNADNVCVLVVHYNFENTNDESWIREGDAEDVENLKNTYKVNRKCNFHDELSPEKGKLLKLLSNQEELLEKFGCTDVPSVFVLYILSHGDSDGKIFTDHYQNEDPNDFICFTTTEIFESLKMLTGFEDCLKLINFGPCRGELIDAIFYEKDENFKNENSCRITYSPMMRNTVVFYSTVETTKAKRDQKGSTFARLTCQVLDSIEMDKSLIYVLTTIQNESHKEAVRENTGQTPEVKMFSQDRSFFFSKRSSNDSFPSETIKIKTEREFYSWKSSSGENLRHRLAILLSSGTNEQLKEFKIALSQNLNFETYERKLSGKPWTSINEASRIDSDIGCIFLIIFGLLSEREVSNEVCVQVDGQETAVSEIISEFIGPKNEQWIGKPKVLFLVNHKTSSFDFIGPEKPKMEISATNHSGWLVLVVHGEETLEKLIEIFKGEELKKEKSLQELLASLLISNSIENRDLLNLTLQYLLNFPDWPSDHRVDVIRFLHSIDSQLSKDKTKTGLTGLHILVASCKNPLDGRVRFLVEEIGVDARAKDNQGRTALRIAVNGGKDCVNYLMTKDINLQVKNNRGQTCLHVAALRGDLDALQSWIDLGGDLDVEDLRGLTALHIAACRGHLQFVKKLLACTAEADAKKQSFVECSSGSSMVRNERVNRCDNFGRTALHFATSSGNVDLVMLLLENKANLSLTDFEGKNAIHYAINNEGMVKFINEQDRDLLKKCSENGNTTLHLALQFDNAIDHNIIQWIVEQVDDTVLNAINASGDSPLLLACRSMFWGVAELLLTRDVEVNVSDTEGKTAMHYAARDGNLDLVKLMHENGANFTLTDSKGMNALHHAMGYFENIHMLLIWCKCYGREAQI</sequence>
<reference evidence="5 6" key="1">
    <citation type="submission" date="2020-04" db="EMBL/GenBank/DDBJ databases">
        <authorList>
            <person name="Alioto T."/>
            <person name="Alioto T."/>
            <person name="Gomez Garrido J."/>
        </authorList>
    </citation>
    <scope>NUCLEOTIDE SEQUENCE [LARGE SCALE GENOMIC DNA]</scope>
</reference>
<accession>A0A8S1DNZ8</accession>
<name>A0A8S1DNZ8_9INSE</name>
<dbReference type="GO" id="GO:0006508">
    <property type="term" value="P:proteolysis"/>
    <property type="evidence" value="ECO:0007669"/>
    <property type="project" value="InterPro"/>
</dbReference>
<feature type="repeat" description="ANK" evidence="3">
    <location>
        <begin position="2298"/>
        <end position="2330"/>
    </location>
</feature>